<dbReference type="AlphaFoldDB" id="A0A3M7SZI8"/>
<keyword evidence="2" id="KW-1185">Reference proteome</keyword>
<proteinExistence type="predicted"/>
<organism evidence="1 2">
    <name type="scientific">Brachionus plicatilis</name>
    <name type="common">Marine rotifer</name>
    <name type="synonym">Brachionus muelleri</name>
    <dbReference type="NCBI Taxonomy" id="10195"/>
    <lineage>
        <taxon>Eukaryota</taxon>
        <taxon>Metazoa</taxon>
        <taxon>Spiralia</taxon>
        <taxon>Gnathifera</taxon>
        <taxon>Rotifera</taxon>
        <taxon>Eurotatoria</taxon>
        <taxon>Monogononta</taxon>
        <taxon>Pseudotrocha</taxon>
        <taxon>Ploima</taxon>
        <taxon>Brachionidae</taxon>
        <taxon>Brachionus</taxon>
    </lineage>
</organism>
<reference evidence="1 2" key="1">
    <citation type="journal article" date="2018" name="Sci. Rep.">
        <title>Genomic signatures of local adaptation to the degree of environmental predictability in rotifers.</title>
        <authorList>
            <person name="Franch-Gras L."/>
            <person name="Hahn C."/>
            <person name="Garcia-Roger E.M."/>
            <person name="Carmona M.J."/>
            <person name="Serra M."/>
            <person name="Gomez A."/>
        </authorList>
    </citation>
    <scope>NUCLEOTIDE SEQUENCE [LARGE SCALE GENOMIC DNA]</scope>
    <source>
        <strain evidence="1">HYR1</strain>
    </source>
</reference>
<evidence type="ECO:0000313" key="2">
    <source>
        <dbReference type="Proteomes" id="UP000276133"/>
    </source>
</evidence>
<protein>
    <submittedName>
        <fullName evidence="1">Uncharacterized protein</fullName>
    </submittedName>
</protein>
<evidence type="ECO:0000313" key="1">
    <source>
        <dbReference type="EMBL" id="RNA41000.1"/>
    </source>
</evidence>
<dbReference type="EMBL" id="REGN01000564">
    <property type="protein sequence ID" value="RNA41000.1"/>
    <property type="molecule type" value="Genomic_DNA"/>
</dbReference>
<sequence length="67" mass="7968">MFICTELNKIALKRSCYYYRANLILIKVERPVRSLNHNRFFAYSSSILKDSFEKKLLDSVPNPRNKN</sequence>
<dbReference type="Proteomes" id="UP000276133">
    <property type="component" value="Unassembled WGS sequence"/>
</dbReference>
<gene>
    <name evidence="1" type="ORF">BpHYR1_044523</name>
</gene>
<name>A0A3M7SZI8_BRAPC</name>
<accession>A0A3M7SZI8</accession>
<comment type="caution">
    <text evidence="1">The sequence shown here is derived from an EMBL/GenBank/DDBJ whole genome shotgun (WGS) entry which is preliminary data.</text>
</comment>